<gene>
    <name evidence="3" type="ORF">ASPWEDRAFT_177575</name>
</gene>
<dbReference type="Proteomes" id="UP000184383">
    <property type="component" value="Unassembled WGS sequence"/>
</dbReference>
<evidence type="ECO:0000313" key="3">
    <source>
        <dbReference type="EMBL" id="OJJ29837.1"/>
    </source>
</evidence>
<organism evidence="3 4">
    <name type="scientific">Aspergillus wentii DTO 134E9</name>
    <dbReference type="NCBI Taxonomy" id="1073089"/>
    <lineage>
        <taxon>Eukaryota</taxon>
        <taxon>Fungi</taxon>
        <taxon>Dikarya</taxon>
        <taxon>Ascomycota</taxon>
        <taxon>Pezizomycotina</taxon>
        <taxon>Eurotiomycetes</taxon>
        <taxon>Eurotiomycetidae</taxon>
        <taxon>Eurotiales</taxon>
        <taxon>Aspergillaceae</taxon>
        <taxon>Aspergillus</taxon>
        <taxon>Aspergillus subgen. Cremei</taxon>
    </lineage>
</organism>
<accession>A0A1L9R4M2</accession>
<evidence type="ECO:0000256" key="1">
    <source>
        <dbReference type="SAM" id="MobiDB-lite"/>
    </source>
</evidence>
<name>A0A1L9R4M2_ASPWE</name>
<dbReference type="InterPro" id="IPR046539">
    <property type="entry name" value="DUF6604"/>
</dbReference>
<dbReference type="OrthoDB" id="5238236at2759"/>
<dbReference type="STRING" id="1073089.A0A1L9R4M2"/>
<dbReference type="Pfam" id="PF20253">
    <property type="entry name" value="DUF6604"/>
    <property type="match status" value="1"/>
</dbReference>
<dbReference type="PANTHER" id="PTHR38795:SF1">
    <property type="entry name" value="DUF6604 DOMAIN-CONTAINING PROTEIN"/>
    <property type="match status" value="1"/>
</dbReference>
<protein>
    <recommendedName>
        <fullName evidence="2">DUF6604 domain-containing protein</fullName>
    </recommendedName>
</protein>
<dbReference type="AlphaFoldDB" id="A0A1L9R4M2"/>
<evidence type="ECO:0000313" key="4">
    <source>
        <dbReference type="Proteomes" id="UP000184383"/>
    </source>
</evidence>
<dbReference type="EMBL" id="KV878218">
    <property type="protein sequence ID" value="OJJ29837.1"/>
    <property type="molecule type" value="Genomic_DNA"/>
</dbReference>
<sequence>MLSGLLASSYLQYKRDTDAVASWLATTAKKCGYSADLLVNNKGQQGPGKSKGKSRKPAKQAPSAQAYTIAVKDFISLADYIIGSKNARVDVTSTFVLAINRAISVRKTYGSQILSTLPRNDKTLASNERHSYFIGILEHVRDTLRPLIPKELLGEQEAPKRGADKLSSLFENLDVYEPSEEFLKPPDKPPVHDAKQYEPQYKAEEAEDFEEALLAFQLLLGDLNKIRSVVSQTWAGYKAGIFDVVTASVTSNTAIDIARRLEEDIQGLFQKHGGCARMIQMLYVAQCIVHGENANHKEKAGDDMNFRMYDVAEAIFWPTYELLNAFTPLIFGNNMPIYKTGHYGIYDPSQDRSKLSAREKFQEDKIIMMESLPEFYLLCKGCDFDVPAQDEFISGLQVMFKTKKIPMWLVLAAQVFLDVNHEFRGDVDRAFNDLQNVAGKMEASILGSLRFTSRVKIENWPRINDNAFRDVLARINEWVKNDPMQVAKSRLRRPLGEPFMIMKRHPTFTGLWVYTLKSLFQDIGITLANAYGSVLYTGYLYNAVLQEKLLTKEWKDMELLITLHDNFFVGDRPETPEESLKRFVLSMGGSVSEFSKNKRGRGGHNAPALSRKGPRGLTPRAPVSLMFMDRFCHGSRRSDLSVQDLEEILSKGMWEEIPEETADAKKKERSGDDSDVRLLEALRNSLLGESYELAFDYCALHLLSWTFLRLIRERTHDKLVRMYGPMYIETENQLPFVVGYILMAAVNMDQIRNVLVKKKEDIVTSELLLQAAGVLGSSMDIGSGAIISKMIRERYAVPYAIEGET</sequence>
<feature type="domain" description="DUF6604" evidence="2">
    <location>
        <begin position="12"/>
        <end position="266"/>
    </location>
</feature>
<keyword evidence="4" id="KW-1185">Reference proteome</keyword>
<feature type="region of interest" description="Disordered" evidence="1">
    <location>
        <begin position="595"/>
        <end position="617"/>
    </location>
</feature>
<dbReference type="RefSeq" id="XP_040683514.1">
    <property type="nucleotide sequence ID" value="XM_040831680.1"/>
</dbReference>
<reference evidence="4" key="1">
    <citation type="journal article" date="2017" name="Genome Biol.">
        <title>Comparative genomics reveals high biological diversity and specific adaptations in the industrially and medically important fungal genus Aspergillus.</title>
        <authorList>
            <person name="de Vries R.P."/>
            <person name="Riley R."/>
            <person name="Wiebenga A."/>
            <person name="Aguilar-Osorio G."/>
            <person name="Amillis S."/>
            <person name="Uchima C.A."/>
            <person name="Anderluh G."/>
            <person name="Asadollahi M."/>
            <person name="Askin M."/>
            <person name="Barry K."/>
            <person name="Battaglia E."/>
            <person name="Bayram O."/>
            <person name="Benocci T."/>
            <person name="Braus-Stromeyer S.A."/>
            <person name="Caldana C."/>
            <person name="Canovas D."/>
            <person name="Cerqueira G.C."/>
            <person name="Chen F."/>
            <person name="Chen W."/>
            <person name="Choi C."/>
            <person name="Clum A."/>
            <person name="Dos Santos R.A."/>
            <person name="Damasio A.R."/>
            <person name="Diallinas G."/>
            <person name="Emri T."/>
            <person name="Fekete E."/>
            <person name="Flipphi M."/>
            <person name="Freyberg S."/>
            <person name="Gallo A."/>
            <person name="Gournas C."/>
            <person name="Habgood R."/>
            <person name="Hainaut M."/>
            <person name="Harispe M.L."/>
            <person name="Henrissat B."/>
            <person name="Hilden K.S."/>
            <person name="Hope R."/>
            <person name="Hossain A."/>
            <person name="Karabika E."/>
            <person name="Karaffa L."/>
            <person name="Karanyi Z."/>
            <person name="Krasevec N."/>
            <person name="Kuo A."/>
            <person name="Kusch H."/>
            <person name="LaButti K."/>
            <person name="Lagendijk E.L."/>
            <person name="Lapidus A."/>
            <person name="Levasseur A."/>
            <person name="Lindquist E."/>
            <person name="Lipzen A."/>
            <person name="Logrieco A.F."/>
            <person name="MacCabe A."/>
            <person name="Maekelae M.R."/>
            <person name="Malavazi I."/>
            <person name="Melin P."/>
            <person name="Meyer V."/>
            <person name="Mielnichuk N."/>
            <person name="Miskei M."/>
            <person name="Molnar A.P."/>
            <person name="Mule G."/>
            <person name="Ngan C.Y."/>
            <person name="Orejas M."/>
            <person name="Orosz E."/>
            <person name="Ouedraogo J.P."/>
            <person name="Overkamp K.M."/>
            <person name="Park H.-S."/>
            <person name="Perrone G."/>
            <person name="Piumi F."/>
            <person name="Punt P.J."/>
            <person name="Ram A.F."/>
            <person name="Ramon A."/>
            <person name="Rauscher S."/>
            <person name="Record E."/>
            <person name="Riano-Pachon D.M."/>
            <person name="Robert V."/>
            <person name="Roehrig J."/>
            <person name="Ruller R."/>
            <person name="Salamov A."/>
            <person name="Salih N.S."/>
            <person name="Samson R.A."/>
            <person name="Sandor E."/>
            <person name="Sanguinetti M."/>
            <person name="Schuetze T."/>
            <person name="Sepcic K."/>
            <person name="Shelest E."/>
            <person name="Sherlock G."/>
            <person name="Sophianopoulou V."/>
            <person name="Squina F.M."/>
            <person name="Sun H."/>
            <person name="Susca A."/>
            <person name="Todd R.B."/>
            <person name="Tsang A."/>
            <person name="Unkles S.E."/>
            <person name="van de Wiele N."/>
            <person name="van Rossen-Uffink D."/>
            <person name="Oliveira J.V."/>
            <person name="Vesth T.C."/>
            <person name="Visser J."/>
            <person name="Yu J.-H."/>
            <person name="Zhou M."/>
            <person name="Andersen M.R."/>
            <person name="Archer D.B."/>
            <person name="Baker S.E."/>
            <person name="Benoit I."/>
            <person name="Brakhage A.A."/>
            <person name="Braus G.H."/>
            <person name="Fischer R."/>
            <person name="Frisvad J.C."/>
            <person name="Goldman G.H."/>
            <person name="Houbraken J."/>
            <person name="Oakley B."/>
            <person name="Pocsi I."/>
            <person name="Scazzocchio C."/>
            <person name="Seiboth B."/>
            <person name="vanKuyk P.A."/>
            <person name="Wortman J."/>
            <person name="Dyer P.S."/>
            <person name="Grigoriev I.V."/>
        </authorList>
    </citation>
    <scope>NUCLEOTIDE SEQUENCE [LARGE SCALE GENOMIC DNA]</scope>
    <source>
        <strain evidence="4">DTO 134E9</strain>
    </source>
</reference>
<dbReference type="VEuPathDB" id="FungiDB:ASPWEDRAFT_177575"/>
<feature type="region of interest" description="Disordered" evidence="1">
    <location>
        <begin position="42"/>
        <end position="61"/>
    </location>
</feature>
<evidence type="ECO:0000259" key="2">
    <source>
        <dbReference type="Pfam" id="PF20253"/>
    </source>
</evidence>
<proteinExistence type="predicted"/>
<dbReference type="GeneID" id="63747528"/>
<dbReference type="PANTHER" id="PTHR38795">
    <property type="entry name" value="DUF6604 DOMAIN-CONTAINING PROTEIN"/>
    <property type="match status" value="1"/>
</dbReference>